<comment type="caution">
    <text evidence="3">The sequence shown here is derived from an EMBL/GenBank/DDBJ whole genome shotgun (WGS) entry which is preliminary data.</text>
</comment>
<dbReference type="OrthoDB" id="3454835at2759"/>
<dbReference type="AlphaFoldDB" id="W9XCK6"/>
<dbReference type="Proteomes" id="UP000019471">
    <property type="component" value="Unassembled WGS sequence"/>
</dbReference>
<dbReference type="STRING" id="1182543.W9XCK6"/>
<evidence type="ECO:0000313" key="3">
    <source>
        <dbReference type="EMBL" id="EXJ74671.1"/>
    </source>
</evidence>
<dbReference type="InterPro" id="IPR009799">
    <property type="entry name" value="EthD_dom"/>
</dbReference>
<comment type="similarity">
    <text evidence="1">Belongs to the tpcK family.</text>
</comment>
<evidence type="ECO:0000313" key="4">
    <source>
        <dbReference type="Proteomes" id="UP000019471"/>
    </source>
</evidence>
<dbReference type="RefSeq" id="XP_007740173.1">
    <property type="nucleotide sequence ID" value="XM_007741983.1"/>
</dbReference>
<dbReference type="eggNOG" id="ENOG502R16B">
    <property type="taxonomic scope" value="Eukaryota"/>
</dbReference>
<evidence type="ECO:0000256" key="1">
    <source>
        <dbReference type="ARBA" id="ARBA00005986"/>
    </source>
</evidence>
<reference evidence="3 4" key="1">
    <citation type="submission" date="2013-03" db="EMBL/GenBank/DDBJ databases">
        <title>The Genome Sequence of Cladophialophora psammophila CBS 110553.</title>
        <authorList>
            <consortium name="The Broad Institute Genomics Platform"/>
            <person name="Cuomo C."/>
            <person name="de Hoog S."/>
            <person name="Gorbushina A."/>
            <person name="Walker B."/>
            <person name="Young S.K."/>
            <person name="Zeng Q."/>
            <person name="Gargeya S."/>
            <person name="Fitzgerald M."/>
            <person name="Haas B."/>
            <person name="Abouelleil A."/>
            <person name="Allen A.W."/>
            <person name="Alvarado L."/>
            <person name="Arachchi H.M."/>
            <person name="Berlin A.M."/>
            <person name="Chapman S.B."/>
            <person name="Gainer-Dewar J."/>
            <person name="Goldberg J."/>
            <person name="Griggs A."/>
            <person name="Gujja S."/>
            <person name="Hansen M."/>
            <person name="Howarth C."/>
            <person name="Imamovic A."/>
            <person name="Ireland A."/>
            <person name="Larimer J."/>
            <person name="McCowan C."/>
            <person name="Murphy C."/>
            <person name="Pearson M."/>
            <person name="Poon T.W."/>
            <person name="Priest M."/>
            <person name="Roberts A."/>
            <person name="Saif S."/>
            <person name="Shea T."/>
            <person name="Sisk P."/>
            <person name="Sykes S."/>
            <person name="Wortman J."/>
            <person name="Nusbaum C."/>
            <person name="Birren B."/>
        </authorList>
    </citation>
    <scope>NUCLEOTIDE SEQUENCE [LARGE SCALE GENOMIC DNA]</scope>
    <source>
        <strain evidence="3 4">CBS 110553</strain>
    </source>
</reference>
<accession>W9XCK6</accession>
<gene>
    <name evidence="3" type="ORF">A1O5_01364</name>
</gene>
<proteinExistence type="inferred from homology"/>
<dbReference type="Gene3D" id="3.30.70.100">
    <property type="match status" value="1"/>
</dbReference>
<dbReference type="GO" id="GO:0016491">
    <property type="term" value="F:oxidoreductase activity"/>
    <property type="evidence" value="ECO:0007669"/>
    <property type="project" value="InterPro"/>
</dbReference>
<dbReference type="Pfam" id="PF07110">
    <property type="entry name" value="EthD"/>
    <property type="match status" value="1"/>
</dbReference>
<feature type="domain" description="EthD" evidence="2">
    <location>
        <begin position="20"/>
        <end position="118"/>
    </location>
</feature>
<name>W9XCK6_9EURO</name>
<sequence>MSITETRKLFAITVFGYKRADMSEDDYHAYISKTHSGHLKALLAKNDIVSYTMQHNSSDVNKPYLEKVYGGELPAENVSDCDAVIQIVFKDIEDYLRVRTDPHFVNIVSPDHHNFADPTKTRFSMGWFEVHVSQGKVVS</sequence>
<dbReference type="GeneID" id="19186100"/>
<protein>
    <recommendedName>
        <fullName evidence="2">EthD domain-containing protein</fullName>
    </recommendedName>
</protein>
<dbReference type="HOGENOM" id="CLU_115019_0_0_1"/>
<keyword evidence="4" id="KW-1185">Reference proteome</keyword>
<evidence type="ECO:0000259" key="2">
    <source>
        <dbReference type="Pfam" id="PF07110"/>
    </source>
</evidence>
<dbReference type="InterPro" id="IPR011008">
    <property type="entry name" value="Dimeric_a/b-barrel"/>
</dbReference>
<dbReference type="EMBL" id="AMGX01000002">
    <property type="protein sequence ID" value="EXJ74671.1"/>
    <property type="molecule type" value="Genomic_DNA"/>
</dbReference>
<dbReference type="SUPFAM" id="SSF54909">
    <property type="entry name" value="Dimeric alpha+beta barrel"/>
    <property type="match status" value="1"/>
</dbReference>
<organism evidence="3 4">
    <name type="scientific">Cladophialophora psammophila CBS 110553</name>
    <dbReference type="NCBI Taxonomy" id="1182543"/>
    <lineage>
        <taxon>Eukaryota</taxon>
        <taxon>Fungi</taxon>
        <taxon>Dikarya</taxon>
        <taxon>Ascomycota</taxon>
        <taxon>Pezizomycotina</taxon>
        <taxon>Eurotiomycetes</taxon>
        <taxon>Chaetothyriomycetidae</taxon>
        <taxon>Chaetothyriales</taxon>
        <taxon>Herpotrichiellaceae</taxon>
        <taxon>Cladophialophora</taxon>
    </lineage>
</organism>